<dbReference type="GO" id="GO:0003924">
    <property type="term" value="F:GTPase activity"/>
    <property type="evidence" value="ECO:0007669"/>
    <property type="project" value="InterPro"/>
</dbReference>
<dbReference type="GO" id="GO:0005525">
    <property type="term" value="F:GTP binding"/>
    <property type="evidence" value="ECO:0007669"/>
    <property type="project" value="UniProtKB-KW"/>
</dbReference>
<dbReference type="GO" id="GO:0005739">
    <property type="term" value="C:mitochondrion"/>
    <property type="evidence" value="ECO:0007669"/>
    <property type="project" value="TreeGrafter"/>
</dbReference>
<evidence type="ECO:0000313" key="18">
    <source>
        <dbReference type="EMBL" id="CAD2156931.1"/>
    </source>
</evidence>
<comment type="similarity">
    <text evidence="3">Belongs to the TRAFAC class translation factor GTPase superfamily. Classic translation factor GTPase family. IF-2 subfamily.</text>
</comment>
<feature type="region of interest" description="Disordered" evidence="16">
    <location>
        <begin position="1"/>
        <end position="211"/>
    </location>
</feature>
<comment type="function">
    <text evidence="14">Plays a role in translation initiation. Ribosome-dependent GTPase that promotes the joining of the 60S ribosomal subunit to the pre-initiation complex to form the 80S initiation complex with the initiator methionine-tRNA in the P-site base paired to the start codon. Together with eIF1A (EIF1AX), actively orients the initiator methionine-tRNA in a conformation that allows 60S ribosomal subunit joining to form the 80S initiation complex. Is released after formation of the 80S initiation complex. Its GTPase activity is not essential for ribosomal subunits joining, but GTP hydrolysis is needed for eIF1A (EIF1AX) ejection quickly followed by EIF5B release to form elongation-competent ribosomes. In contrast to its procaryotic homolog, does not promote recruitment of Met-rRNA to the small ribosomal subunit.</text>
</comment>
<evidence type="ECO:0000256" key="3">
    <source>
        <dbReference type="ARBA" id="ARBA00007733"/>
    </source>
</evidence>
<dbReference type="FunFam" id="2.40.30.10:FF:000026">
    <property type="entry name" value="Eukaryotic translation initiation factor 5B"/>
    <property type="match status" value="1"/>
</dbReference>
<evidence type="ECO:0000256" key="1">
    <source>
        <dbReference type="ARBA" id="ARBA00001944"/>
    </source>
</evidence>
<evidence type="ECO:0000256" key="9">
    <source>
        <dbReference type="ARBA" id="ARBA00022741"/>
    </source>
</evidence>
<dbReference type="SUPFAM" id="SSF52156">
    <property type="entry name" value="Initiation factor IF2/eIF5b, domain 3"/>
    <property type="match status" value="1"/>
</dbReference>
<evidence type="ECO:0000256" key="2">
    <source>
        <dbReference type="ARBA" id="ARBA00004496"/>
    </source>
</evidence>
<dbReference type="FunFam" id="3.40.50.300:FF:000112">
    <property type="entry name" value="Eukaryotic translation initiation factor 5B"/>
    <property type="match status" value="1"/>
</dbReference>
<keyword evidence="6" id="KW-0963">Cytoplasm</keyword>
<dbReference type="SUPFAM" id="SSF52540">
    <property type="entry name" value="P-loop containing nucleoside triphosphate hydrolases"/>
    <property type="match status" value="1"/>
</dbReference>
<dbReference type="PANTHER" id="PTHR43381">
    <property type="entry name" value="TRANSLATION INITIATION FACTOR IF-2-RELATED"/>
    <property type="match status" value="1"/>
</dbReference>
<evidence type="ECO:0000256" key="12">
    <source>
        <dbReference type="ARBA" id="ARBA00023134"/>
    </source>
</evidence>
<keyword evidence="12" id="KW-0342">GTP-binding</keyword>
<protein>
    <recommendedName>
        <fullName evidence="5">Eukaryotic translation initiation factor 5B</fullName>
        <ecNumber evidence="4">3.6.5.3</ecNumber>
    </recommendedName>
    <alternativeName>
        <fullName evidence="13">Translation initiation factor IF-2</fullName>
    </alternativeName>
</protein>
<evidence type="ECO:0000256" key="8">
    <source>
        <dbReference type="ARBA" id="ARBA00022723"/>
    </source>
</evidence>
<dbReference type="PROSITE" id="PS51722">
    <property type="entry name" value="G_TR_2"/>
    <property type="match status" value="1"/>
</dbReference>
<dbReference type="InterPro" id="IPR023115">
    <property type="entry name" value="TIF_IF2_dom3"/>
</dbReference>
<dbReference type="InterPro" id="IPR009000">
    <property type="entry name" value="Transl_B-barrel_sf"/>
</dbReference>
<comment type="subcellular location">
    <subcellularLocation>
        <location evidence="2">Cytoplasm</location>
    </subcellularLocation>
</comment>
<dbReference type="FunFam" id="3.40.50.10050:FF:000002">
    <property type="entry name" value="Eukaryotic translation initiation factor 5B"/>
    <property type="match status" value="1"/>
</dbReference>
<evidence type="ECO:0000256" key="14">
    <source>
        <dbReference type="ARBA" id="ARBA00053410"/>
    </source>
</evidence>
<evidence type="ECO:0000256" key="10">
    <source>
        <dbReference type="ARBA" id="ARBA00022801"/>
    </source>
</evidence>
<dbReference type="PANTHER" id="PTHR43381:SF4">
    <property type="entry name" value="EUKARYOTIC TRANSLATION INITIATION FACTOR 5B"/>
    <property type="match status" value="1"/>
</dbReference>
<dbReference type="Pfam" id="PF11987">
    <property type="entry name" value="IF-2"/>
    <property type="match status" value="1"/>
</dbReference>
<evidence type="ECO:0000256" key="16">
    <source>
        <dbReference type="SAM" id="MobiDB-lite"/>
    </source>
</evidence>
<keyword evidence="8" id="KW-0479">Metal-binding</keyword>
<keyword evidence="11" id="KW-0648">Protein biosynthesis</keyword>
<dbReference type="InterPro" id="IPR036925">
    <property type="entry name" value="TIF_IF2_dom3_sf"/>
</dbReference>
<dbReference type="SUPFAM" id="SSF50447">
    <property type="entry name" value="Translation proteins"/>
    <property type="match status" value="1"/>
</dbReference>
<evidence type="ECO:0000256" key="13">
    <source>
        <dbReference type="ARBA" id="ARBA00032478"/>
    </source>
</evidence>
<proteinExistence type="inferred from homology"/>
<feature type="compositionally biased region" description="Acidic residues" evidence="16">
    <location>
        <begin position="194"/>
        <end position="209"/>
    </location>
</feature>
<dbReference type="Gene3D" id="2.40.30.10">
    <property type="entry name" value="Translation factors"/>
    <property type="match status" value="2"/>
</dbReference>
<dbReference type="GO" id="GO:0046872">
    <property type="term" value="F:metal ion binding"/>
    <property type="evidence" value="ECO:0007669"/>
    <property type="project" value="UniProtKB-KW"/>
</dbReference>
<feature type="domain" description="Tr-type G" evidence="17">
    <location>
        <begin position="310"/>
        <end position="528"/>
    </location>
</feature>
<dbReference type="InterPro" id="IPR027417">
    <property type="entry name" value="P-loop_NTPase"/>
</dbReference>
<dbReference type="InterPro" id="IPR000795">
    <property type="entry name" value="T_Tr_GTP-bd_dom"/>
</dbReference>
<gene>
    <name evidence="18" type="ORF">MENT_LOCUS12429</name>
</gene>
<evidence type="ECO:0000256" key="11">
    <source>
        <dbReference type="ARBA" id="ARBA00022917"/>
    </source>
</evidence>
<accession>A0A6V7UHM7</accession>
<dbReference type="Gene3D" id="3.40.50.10050">
    <property type="entry name" value="Translation initiation factor IF- 2, domain 3"/>
    <property type="match status" value="1"/>
</dbReference>
<feature type="region of interest" description="Disordered" evidence="16">
    <location>
        <begin position="231"/>
        <end position="277"/>
    </location>
</feature>
<feature type="compositionally biased region" description="Basic and acidic residues" evidence="16">
    <location>
        <begin position="10"/>
        <end position="117"/>
    </location>
</feature>
<dbReference type="Pfam" id="PF00009">
    <property type="entry name" value="GTP_EFTU"/>
    <property type="match status" value="1"/>
</dbReference>
<evidence type="ECO:0000313" key="19">
    <source>
        <dbReference type="Proteomes" id="UP000580250"/>
    </source>
</evidence>
<dbReference type="EC" id="3.6.5.3" evidence="4"/>
<reference evidence="18 19" key="1">
    <citation type="submission" date="2020-08" db="EMBL/GenBank/DDBJ databases">
        <authorList>
            <person name="Koutsovoulos G."/>
            <person name="Danchin GJ E."/>
        </authorList>
    </citation>
    <scope>NUCLEOTIDE SEQUENCE [LARGE SCALE GENOMIC DNA]</scope>
</reference>
<dbReference type="NCBIfam" id="TIGR00231">
    <property type="entry name" value="small_GTP"/>
    <property type="match status" value="1"/>
</dbReference>
<dbReference type="InterPro" id="IPR029459">
    <property type="entry name" value="EFTU-type"/>
</dbReference>
<evidence type="ECO:0000256" key="7">
    <source>
        <dbReference type="ARBA" id="ARBA00022540"/>
    </source>
</evidence>
<dbReference type="GO" id="GO:0003743">
    <property type="term" value="F:translation initiation factor activity"/>
    <property type="evidence" value="ECO:0007669"/>
    <property type="project" value="UniProtKB-KW"/>
</dbReference>
<dbReference type="NCBIfam" id="NF003078">
    <property type="entry name" value="PRK04004.1"/>
    <property type="match status" value="1"/>
</dbReference>
<dbReference type="OrthoDB" id="4928at2759"/>
<dbReference type="Pfam" id="PF14578">
    <property type="entry name" value="GTP_EFTU_D4"/>
    <property type="match status" value="1"/>
</dbReference>
<sequence>MEQPEEVQILDEKEEKARKKKEKEKEKKKEKAKKDKEKEKEGGKDGKKKNKQAELIKELLRRKQEQEEEEKRAREEEERRLAELERQKEEQEKLAQQRKEEAKRRKEELIQKQKREGTFLTKKQKQAAAKARQLLESQGHVVPELNRDDEEKPKKPIFARKRGAKKTSEVAENVEEQQSVPEEEKVVEEKNEEKEDLGDEEEVVDDWETIVDSGREINIPDKLKIIKEELIPKPSTKQQPNNIPSTTSELNQNLEEESSDSSSEDDESYASESSIPTISKETREELVAKIRLRFAERSKLAKEKKTADILRSPIICVLGHVDTGKTKMLDTIRRTNVQEGEAGGITQQIGATRVPDLAIKERCKMLKNFSGDSMKIPGFLIIDTPGHESFANMRSRGSSLCDFAILVVDIMHGLEQQTIESLKLLIKRKTPFVVALNKVDRLYKYESNPRKDIWQHMNTQPTNTQLEFRERFNKLIGEFSEQGINIELANKNTNFDEYISVVPTSAFLGDGIGNLMAHIVDQCQNRYLEKLAFSEELDCIVMEVRSLPGLGTTIDVILINGTLHVNDIIVLTGSDGPIATPIRDLLMPQPLKEIRVKADYEHYKEINGAQGIKILAKNLEKVIAGLPLFVAHREDELEVLRMDAEDQLKNALMAIKKKPEGVYVQASTLGSLEALLEFLRAQKIPYSNVNIGPVHKRDVQKAAAMLEHNSEFACILAFDVPVDREVQLLADKEGVRIFQANIIYHLEESFLNYRKELALKRRKENEHLAIFPYKLRVLPQHIFNARNPIVCGVSVDAGQLKKGTPVTAKTKEGPVFLGTISSIEKNHEQVDMAKAGDEVCIKIENTTGDAPKLYGRHFTHEDILISKITRESIDVCKTYFRDDLTKADWQLVIELKRMLEIL</sequence>
<dbReference type="InterPro" id="IPR005225">
    <property type="entry name" value="Small_GTP-bd"/>
</dbReference>
<evidence type="ECO:0000256" key="15">
    <source>
        <dbReference type="ARBA" id="ARBA00061781"/>
    </source>
</evidence>
<feature type="compositionally biased region" description="Basic residues" evidence="16">
    <location>
        <begin position="155"/>
        <end position="165"/>
    </location>
</feature>
<keyword evidence="9" id="KW-0547">Nucleotide-binding</keyword>
<feature type="compositionally biased region" description="Basic and acidic residues" evidence="16">
    <location>
        <begin position="182"/>
        <end position="193"/>
    </location>
</feature>
<dbReference type="Proteomes" id="UP000580250">
    <property type="component" value="Unassembled WGS sequence"/>
</dbReference>
<dbReference type="CDD" id="cd01887">
    <property type="entry name" value="IF2_eIF5B"/>
    <property type="match status" value="1"/>
</dbReference>
<feature type="compositionally biased region" description="Polar residues" evidence="16">
    <location>
        <begin position="235"/>
        <end position="253"/>
    </location>
</feature>
<dbReference type="PRINTS" id="PR00315">
    <property type="entry name" value="ELONGATNFCT"/>
</dbReference>
<dbReference type="FunFam" id="2.40.30.10:FF:000013">
    <property type="entry name" value="eukaryotic translation initiation factor 5B"/>
    <property type="match status" value="1"/>
</dbReference>
<dbReference type="Gene3D" id="3.40.50.300">
    <property type="entry name" value="P-loop containing nucleotide triphosphate hydrolases"/>
    <property type="match status" value="1"/>
</dbReference>
<comment type="cofactor">
    <cofactor evidence="1">
        <name>a monovalent cation</name>
        <dbReference type="ChEBI" id="CHEBI:60242"/>
    </cofactor>
</comment>
<name>A0A6V7UHM7_MELEN</name>
<keyword evidence="10" id="KW-0378">Hydrolase</keyword>
<feature type="compositionally biased region" description="Acidic residues" evidence="16">
    <location>
        <begin position="254"/>
        <end position="269"/>
    </location>
</feature>
<organism evidence="18 19">
    <name type="scientific">Meloidogyne enterolobii</name>
    <name type="common">Root-knot nematode worm</name>
    <name type="synonym">Meloidogyne mayaguensis</name>
    <dbReference type="NCBI Taxonomy" id="390850"/>
    <lineage>
        <taxon>Eukaryota</taxon>
        <taxon>Metazoa</taxon>
        <taxon>Ecdysozoa</taxon>
        <taxon>Nematoda</taxon>
        <taxon>Chromadorea</taxon>
        <taxon>Rhabditida</taxon>
        <taxon>Tylenchina</taxon>
        <taxon>Tylenchomorpha</taxon>
        <taxon>Tylenchoidea</taxon>
        <taxon>Meloidogynidae</taxon>
        <taxon>Meloidogyninae</taxon>
        <taxon>Meloidogyne</taxon>
    </lineage>
</organism>
<evidence type="ECO:0000259" key="17">
    <source>
        <dbReference type="PROSITE" id="PS51722"/>
    </source>
</evidence>
<comment type="caution">
    <text evidence="18">The sequence shown here is derived from an EMBL/GenBank/DDBJ whole genome shotgun (WGS) entry which is preliminary data.</text>
</comment>
<evidence type="ECO:0000256" key="6">
    <source>
        <dbReference type="ARBA" id="ARBA00022490"/>
    </source>
</evidence>
<comment type="subunit">
    <text evidence="15">Interacts through its C-terminal domain (CTD) with the CTD of eIF1A (EIF1AX) or with the CTD of EIF5 (mutually exclusive) through a common binding site. Interacts with eIF1A (EIF1AX) from the location of the start codon by the 43S complex until the formation of the 80S complex. Interacts with ANXA5 in a calcium and phospholipid-dependent manner.</text>
</comment>
<dbReference type="EMBL" id="CAJEWN010000064">
    <property type="protein sequence ID" value="CAD2156931.1"/>
    <property type="molecule type" value="Genomic_DNA"/>
</dbReference>
<feature type="compositionally biased region" description="Basic and acidic residues" evidence="16">
    <location>
        <begin position="145"/>
        <end position="154"/>
    </location>
</feature>
<keyword evidence="7" id="KW-0396">Initiation factor</keyword>
<dbReference type="AlphaFoldDB" id="A0A6V7UHM7"/>
<dbReference type="InterPro" id="IPR015760">
    <property type="entry name" value="TIF_IF2"/>
</dbReference>
<evidence type="ECO:0000256" key="5">
    <source>
        <dbReference type="ARBA" id="ARBA00013824"/>
    </source>
</evidence>
<evidence type="ECO:0000256" key="4">
    <source>
        <dbReference type="ARBA" id="ARBA00011986"/>
    </source>
</evidence>
<dbReference type="CDD" id="cd03703">
    <property type="entry name" value="aeIF5B_II"/>
    <property type="match status" value="1"/>
</dbReference>
<dbReference type="CDD" id="cd16266">
    <property type="entry name" value="IF2_aeIF5B_IV"/>
    <property type="match status" value="1"/>
</dbReference>